<protein>
    <recommendedName>
        <fullName evidence="3">HEPN domain-containing protein</fullName>
    </recommendedName>
</protein>
<evidence type="ECO:0008006" key="3">
    <source>
        <dbReference type="Google" id="ProtNLM"/>
    </source>
</evidence>
<dbReference type="HOGENOM" id="CLU_110247_0_0_6"/>
<dbReference type="EMBL" id="JPGN01000018">
    <property type="protein sequence ID" value="KFI20518.1"/>
    <property type="molecule type" value="Genomic_DNA"/>
</dbReference>
<proteinExistence type="predicted"/>
<evidence type="ECO:0000313" key="1">
    <source>
        <dbReference type="EMBL" id="KFI20518.1"/>
    </source>
</evidence>
<organism evidence="1 2">
    <name type="scientific">Nitrosococcus oceani C-27</name>
    <dbReference type="NCBI Taxonomy" id="314279"/>
    <lineage>
        <taxon>Bacteria</taxon>
        <taxon>Pseudomonadati</taxon>
        <taxon>Pseudomonadota</taxon>
        <taxon>Gammaproteobacteria</taxon>
        <taxon>Chromatiales</taxon>
        <taxon>Chromatiaceae</taxon>
        <taxon>Nitrosococcus</taxon>
    </lineage>
</organism>
<accession>A0A0E2Z482</accession>
<dbReference type="Proteomes" id="UP000028839">
    <property type="component" value="Unassembled WGS sequence"/>
</dbReference>
<comment type="caution">
    <text evidence="1">The sequence shown here is derived from an EMBL/GenBank/DDBJ whole genome shotgun (WGS) entry which is preliminary data.</text>
</comment>
<dbReference type="OrthoDB" id="9181631at2"/>
<evidence type="ECO:0000313" key="2">
    <source>
        <dbReference type="Proteomes" id="UP000028839"/>
    </source>
</evidence>
<dbReference type="AlphaFoldDB" id="A0A0E2Z482"/>
<gene>
    <name evidence="1" type="ORF">IB75_02765</name>
</gene>
<sequence length="215" mass="24237">MAFYDELNDESNFVASFTSNSKGDFGVFAKGYRLGAERLAESLTSAHRFADYEAYPVVFLYRHALELSLKHIIYSAALISAFQFSPSADGRLKNDHRLPPLASGVAQVLELLFPKEGSLGLLMREISEICDDWRNLDPHSYAYRYPIDIQGKPSTRQHQVVNLRSLAFRMSTVLESLETVHFGLNIETDKAQEIYETVQQIIVSISHPTDTESEG</sequence>
<name>A0A0E2Z482_9GAMM</name>
<reference evidence="1 2" key="1">
    <citation type="submission" date="2014-07" db="EMBL/GenBank/DDBJ databases">
        <title>Comparative analysis of Nitrosococcus oceani genome inventories of strains from Pacific and Atlantic gyres.</title>
        <authorList>
            <person name="Lim C.K."/>
            <person name="Wang L."/>
            <person name="Sayavedra-Soto L.A."/>
            <person name="Klotz M.G."/>
        </authorList>
    </citation>
    <scope>NUCLEOTIDE SEQUENCE [LARGE SCALE GENOMIC DNA]</scope>
    <source>
        <strain evidence="1 2">C-27</strain>
    </source>
</reference>